<evidence type="ECO:0000313" key="9">
    <source>
        <dbReference type="Proteomes" id="UP000006461"/>
    </source>
</evidence>
<evidence type="ECO:0000313" key="8">
    <source>
        <dbReference type="EMBL" id="CCH90774.1"/>
    </source>
</evidence>
<feature type="transmembrane region" description="Helical" evidence="6">
    <location>
        <begin position="157"/>
        <end position="180"/>
    </location>
</feature>
<comment type="subcellular location">
    <subcellularLocation>
        <location evidence="6">Cell membrane</location>
        <topology evidence="6">Multi-pass membrane protein</topology>
    </subcellularLocation>
    <subcellularLocation>
        <location evidence="1">Membrane</location>
        <topology evidence="1">Multi-pass membrane protein</topology>
    </subcellularLocation>
</comment>
<keyword evidence="9" id="KW-1185">Reference proteome</keyword>
<dbReference type="PROSITE" id="PS51012">
    <property type="entry name" value="ABC_TM2"/>
    <property type="match status" value="1"/>
</dbReference>
<feature type="transmembrane region" description="Helical" evidence="6">
    <location>
        <begin position="74"/>
        <end position="100"/>
    </location>
</feature>
<accession>I4F561</accession>
<keyword evidence="6" id="KW-0813">Transport</keyword>
<dbReference type="PATRIC" id="fig|477641.3.peg.5078"/>
<keyword evidence="5" id="KW-0046">Antibiotic resistance</keyword>
<dbReference type="GO" id="GO:0046677">
    <property type="term" value="P:response to antibiotic"/>
    <property type="evidence" value="ECO:0007669"/>
    <property type="project" value="UniProtKB-KW"/>
</dbReference>
<dbReference type="KEGG" id="mmar:MODMU_5400"/>
<feature type="domain" description="ABC transmembrane type-2" evidence="7">
    <location>
        <begin position="43"/>
        <end position="270"/>
    </location>
</feature>
<keyword evidence="3 6" id="KW-1133">Transmembrane helix</keyword>
<gene>
    <name evidence="8" type="ordered locus">MODMU_5400</name>
</gene>
<dbReference type="PIRSF" id="PIRSF006648">
    <property type="entry name" value="DrrB"/>
    <property type="match status" value="1"/>
</dbReference>
<evidence type="ECO:0000259" key="7">
    <source>
        <dbReference type="PROSITE" id="PS51012"/>
    </source>
</evidence>
<dbReference type="STRING" id="477641.MODMU_5400"/>
<sequence length="271" mass="28266">MTARSLDLTTPEVLSRHPSPAQVLTQSATLAWRGIVKIRRNPMSLADVVIGPAIFLVLFGLVFGGAIAGDAQSYLQYVFPGILAMVTLFATMGVGVSLSSDLSAGVFDRFRSLPIARIAPLVGYIGSDVLRQVVSLTALIGVGLVLGVRLDAGVGSVLAGCALALGFALALSWAWVLLALAVEETQAVQGLAAVTIFPLAFVSNLFVPIETMPSWVQGVAAANPVSHLVDAERGLLTGGPVAEPVLDTVLWMAAVVVLLAPLSLRAYNRRA</sequence>
<dbReference type="PANTHER" id="PTHR43229">
    <property type="entry name" value="NODULATION PROTEIN J"/>
    <property type="match status" value="1"/>
</dbReference>
<keyword evidence="4 6" id="KW-0472">Membrane</keyword>
<dbReference type="AlphaFoldDB" id="I4F561"/>
<dbReference type="Proteomes" id="UP000006461">
    <property type="component" value="Chromosome"/>
</dbReference>
<feature type="transmembrane region" description="Helical" evidence="6">
    <location>
        <begin position="249"/>
        <end position="267"/>
    </location>
</feature>
<dbReference type="eggNOG" id="COG0842">
    <property type="taxonomic scope" value="Bacteria"/>
</dbReference>
<dbReference type="InterPro" id="IPR051784">
    <property type="entry name" value="Nod_factor_ABC_transporter"/>
</dbReference>
<evidence type="ECO:0000256" key="6">
    <source>
        <dbReference type="RuleBase" id="RU361157"/>
    </source>
</evidence>
<reference evidence="8 9" key="1">
    <citation type="journal article" date="2012" name="J. Bacteriol.">
        <title>Genome Sequence of Radiation-Resistant Modestobacter marinus Strain BC501, a Representative Actinobacterium That Thrives on Calcareous Stone Surfaces.</title>
        <authorList>
            <person name="Normand P."/>
            <person name="Gury J."/>
            <person name="Pujic P."/>
            <person name="Chouaia B."/>
            <person name="Crotti E."/>
            <person name="Brusetti L."/>
            <person name="Daffonchio D."/>
            <person name="Vacherie B."/>
            <person name="Barbe V."/>
            <person name="Medigue C."/>
            <person name="Calteau A."/>
            <person name="Ghodhbane-Gtari F."/>
            <person name="Essoussi I."/>
            <person name="Nouioui I."/>
            <person name="Abbassi-Ghozzi I."/>
            <person name="Gtari M."/>
        </authorList>
    </citation>
    <scope>NUCLEOTIDE SEQUENCE [LARGE SCALE GENOMIC DNA]</scope>
    <source>
        <strain evidence="9">BC 501</strain>
    </source>
</reference>
<dbReference type="InterPro" id="IPR047817">
    <property type="entry name" value="ABC2_TM_bact-type"/>
</dbReference>
<evidence type="ECO:0000256" key="4">
    <source>
        <dbReference type="ARBA" id="ARBA00023136"/>
    </source>
</evidence>
<dbReference type="HOGENOM" id="CLU_039483_2_0_11"/>
<evidence type="ECO:0000256" key="3">
    <source>
        <dbReference type="ARBA" id="ARBA00022989"/>
    </source>
</evidence>
<evidence type="ECO:0000256" key="5">
    <source>
        <dbReference type="ARBA" id="ARBA00023251"/>
    </source>
</evidence>
<feature type="transmembrane region" description="Helical" evidence="6">
    <location>
        <begin position="45"/>
        <end position="68"/>
    </location>
</feature>
<feature type="transmembrane region" description="Helical" evidence="6">
    <location>
        <begin position="121"/>
        <end position="145"/>
    </location>
</feature>
<keyword evidence="6" id="KW-1003">Cell membrane</keyword>
<dbReference type="GO" id="GO:0043190">
    <property type="term" value="C:ATP-binding cassette (ABC) transporter complex"/>
    <property type="evidence" value="ECO:0007669"/>
    <property type="project" value="InterPro"/>
</dbReference>
<dbReference type="InterPro" id="IPR000412">
    <property type="entry name" value="ABC_2_transport"/>
</dbReference>
<dbReference type="OrthoDB" id="670210at2"/>
<evidence type="ECO:0000256" key="2">
    <source>
        <dbReference type="ARBA" id="ARBA00022692"/>
    </source>
</evidence>
<dbReference type="PANTHER" id="PTHR43229:SF2">
    <property type="entry name" value="NODULATION PROTEIN J"/>
    <property type="match status" value="1"/>
</dbReference>
<evidence type="ECO:0000256" key="1">
    <source>
        <dbReference type="ARBA" id="ARBA00004141"/>
    </source>
</evidence>
<dbReference type="GO" id="GO:0140359">
    <property type="term" value="F:ABC-type transporter activity"/>
    <property type="evidence" value="ECO:0007669"/>
    <property type="project" value="InterPro"/>
</dbReference>
<organism evidence="8 9">
    <name type="scientific">Modestobacter italicus (strain DSM 44449 / CECT 9708 / BC 501)</name>
    <dbReference type="NCBI Taxonomy" id="2732864"/>
    <lineage>
        <taxon>Bacteria</taxon>
        <taxon>Bacillati</taxon>
        <taxon>Actinomycetota</taxon>
        <taxon>Actinomycetes</taxon>
        <taxon>Geodermatophilales</taxon>
        <taxon>Geodermatophilaceae</taxon>
        <taxon>Modestobacter</taxon>
    </lineage>
</organism>
<dbReference type="Pfam" id="PF01061">
    <property type="entry name" value="ABC2_membrane"/>
    <property type="match status" value="1"/>
</dbReference>
<keyword evidence="2 6" id="KW-0812">Transmembrane</keyword>
<comment type="similarity">
    <text evidence="6">Belongs to the ABC-2 integral membrane protein family.</text>
</comment>
<dbReference type="InterPro" id="IPR013525">
    <property type="entry name" value="ABC2_TM"/>
</dbReference>
<dbReference type="EMBL" id="FO203431">
    <property type="protein sequence ID" value="CCH90774.1"/>
    <property type="molecule type" value="Genomic_DNA"/>
</dbReference>
<name>I4F561_MODI5</name>
<proteinExistence type="inferred from homology"/>
<feature type="transmembrane region" description="Helical" evidence="6">
    <location>
        <begin position="187"/>
        <end position="207"/>
    </location>
</feature>
<protein>
    <recommendedName>
        <fullName evidence="6">Transport permease protein</fullName>
    </recommendedName>
</protein>